<dbReference type="InterPro" id="IPR017455">
    <property type="entry name" value="Znf_FYVE-rel"/>
</dbReference>
<protein>
    <submittedName>
        <fullName evidence="8">Aste57867_17422 protein</fullName>
    </submittedName>
</protein>
<evidence type="ECO:0000313" key="8">
    <source>
        <dbReference type="EMBL" id="VFT94178.1"/>
    </source>
</evidence>
<dbReference type="PROSITE" id="PS50178">
    <property type="entry name" value="ZF_FYVE"/>
    <property type="match status" value="1"/>
</dbReference>
<dbReference type="EMBL" id="VJMH01006154">
    <property type="protein sequence ID" value="KAF0691334.1"/>
    <property type="molecule type" value="Genomic_DNA"/>
</dbReference>
<reference evidence="7" key="2">
    <citation type="submission" date="2019-06" db="EMBL/GenBank/DDBJ databases">
        <title>Genomics analysis of Aphanomyces spp. identifies a new class of oomycete effector associated with host adaptation.</title>
        <authorList>
            <person name="Gaulin E."/>
        </authorList>
    </citation>
    <scope>NUCLEOTIDE SEQUENCE</scope>
    <source>
        <strain evidence="7">CBS 578.67</strain>
    </source>
</reference>
<dbReference type="Gene3D" id="3.30.40.10">
    <property type="entry name" value="Zinc/RING finger domain, C3HC4 (zinc finger)"/>
    <property type="match status" value="1"/>
</dbReference>
<evidence type="ECO:0000259" key="6">
    <source>
        <dbReference type="PROSITE" id="PS50178"/>
    </source>
</evidence>
<organism evidence="8 9">
    <name type="scientific">Aphanomyces stellatus</name>
    <dbReference type="NCBI Taxonomy" id="120398"/>
    <lineage>
        <taxon>Eukaryota</taxon>
        <taxon>Sar</taxon>
        <taxon>Stramenopiles</taxon>
        <taxon>Oomycota</taxon>
        <taxon>Saprolegniomycetes</taxon>
        <taxon>Saprolegniales</taxon>
        <taxon>Verrucalvaceae</taxon>
        <taxon>Aphanomyces</taxon>
    </lineage>
</organism>
<evidence type="ECO:0000256" key="2">
    <source>
        <dbReference type="ARBA" id="ARBA00022771"/>
    </source>
</evidence>
<gene>
    <name evidence="8" type="primary">Aste57867_17422</name>
    <name evidence="7" type="ORF">As57867_017362</name>
    <name evidence="8" type="ORF">ASTE57867_17422</name>
</gene>
<dbReference type="AlphaFoldDB" id="A0A485L9J6"/>
<evidence type="ECO:0000256" key="1">
    <source>
        <dbReference type="ARBA" id="ARBA00022723"/>
    </source>
</evidence>
<keyword evidence="1" id="KW-0479">Metal-binding</keyword>
<dbReference type="InterPro" id="IPR000306">
    <property type="entry name" value="Znf_FYVE"/>
</dbReference>
<dbReference type="Proteomes" id="UP000332933">
    <property type="component" value="Unassembled WGS sequence"/>
</dbReference>
<feature type="domain" description="FYVE-type" evidence="6">
    <location>
        <begin position="267"/>
        <end position="328"/>
    </location>
</feature>
<dbReference type="CDD" id="cd00065">
    <property type="entry name" value="FYVE_like_SF"/>
    <property type="match status" value="1"/>
</dbReference>
<dbReference type="OrthoDB" id="165675at2759"/>
<keyword evidence="2 4" id="KW-0863">Zinc-finger</keyword>
<dbReference type="GO" id="GO:0008270">
    <property type="term" value="F:zinc ion binding"/>
    <property type="evidence" value="ECO:0007669"/>
    <property type="project" value="UniProtKB-KW"/>
</dbReference>
<dbReference type="InterPro" id="IPR052727">
    <property type="entry name" value="Rab4/Rab5_effector"/>
</dbReference>
<dbReference type="PANTHER" id="PTHR13510">
    <property type="entry name" value="FYVE-FINGER-CONTAINING RAB5 EFFECTOR PROTEIN RABENOSYN-5-RELATED"/>
    <property type="match status" value="1"/>
</dbReference>
<dbReference type="Pfam" id="PF01363">
    <property type="entry name" value="FYVE"/>
    <property type="match status" value="1"/>
</dbReference>
<dbReference type="Gene3D" id="3.30.530.20">
    <property type="match status" value="1"/>
</dbReference>
<proteinExistence type="predicted"/>
<evidence type="ECO:0000313" key="7">
    <source>
        <dbReference type="EMBL" id="KAF0691334.1"/>
    </source>
</evidence>
<reference evidence="8 9" key="1">
    <citation type="submission" date="2019-03" db="EMBL/GenBank/DDBJ databases">
        <authorList>
            <person name="Gaulin E."/>
            <person name="Dumas B."/>
        </authorList>
    </citation>
    <scope>NUCLEOTIDE SEQUENCE [LARGE SCALE GENOMIC DNA]</scope>
    <source>
        <strain evidence="8">CBS 568.67</strain>
    </source>
</reference>
<keyword evidence="3" id="KW-0862">Zinc</keyword>
<sequence length="468" mass="52472">MPVSADFFTCPPLSLAQIDYIKDVAAQVCREVVDHACVDASPIQWTLVANETYGQMYRGRDPTAPAGVVSYLAESTLHNATLDDMSTLFYASSTPAYKEYIKTYYDELRDGAKLYEVVAGRRHSVSVNWLMQETPTRGVVFKNRDWCFVESQDHVVMPDGRRAWVRSFRSIQLACCPNLQATLGYVRADHYRSGTCYIETDMPGVLTVRQLLQVQLNGDLGTNMSDYVVQRGFKTRVKAMAHRVDRGLLAHRLSRSSFVVYDSILMAPRRRHCRACDRAFGLLVRRRQCQKCAEVVCNADGCSAVWDVSIGGRLAPRRICTFCSGALIQDNARRASKDLIICDSVGRMRDTNTDTFDSDVSFSINHHVPRNTHRGSYVDGRSSDYNPRGSIYSDYNSSKRSSLQSSMRSSLALLDLDVNDEDGAVEEDLWTSSCPAEKLLSSREDHRLSLNDDEDDVRGAVRPDSVAA</sequence>
<evidence type="ECO:0000313" key="9">
    <source>
        <dbReference type="Proteomes" id="UP000332933"/>
    </source>
</evidence>
<name>A0A485L9J6_9STRA</name>
<dbReference type="InterPro" id="IPR013083">
    <property type="entry name" value="Znf_RING/FYVE/PHD"/>
</dbReference>
<accession>A0A485L9J6</accession>
<dbReference type="InterPro" id="IPR023393">
    <property type="entry name" value="START-like_dom_sf"/>
</dbReference>
<dbReference type="InterPro" id="IPR011011">
    <property type="entry name" value="Znf_FYVE_PHD"/>
</dbReference>
<dbReference type="EMBL" id="CAADRA010006175">
    <property type="protein sequence ID" value="VFT94178.1"/>
    <property type="molecule type" value="Genomic_DNA"/>
</dbReference>
<evidence type="ECO:0000256" key="4">
    <source>
        <dbReference type="PROSITE-ProRule" id="PRU00091"/>
    </source>
</evidence>
<evidence type="ECO:0000256" key="3">
    <source>
        <dbReference type="ARBA" id="ARBA00022833"/>
    </source>
</evidence>
<dbReference type="SUPFAM" id="SSF57903">
    <property type="entry name" value="FYVE/PHD zinc finger"/>
    <property type="match status" value="1"/>
</dbReference>
<dbReference type="SUPFAM" id="SSF55961">
    <property type="entry name" value="Bet v1-like"/>
    <property type="match status" value="1"/>
</dbReference>
<evidence type="ECO:0000256" key="5">
    <source>
        <dbReference type="SAM" id="MobiDB-lite"/>
    </source>
</evidence>
<dbReference type="PANTHER" id="PTHR13510:SF44">
    <property type="entry name" value="RABENOSYN-5"/>
    <property type="match status" value="1"/>
</dbReference>
<feature type="region of interest" description="Disordered" evidence="5">
    <location>
        <begin position="445"/>
        <end position="468"/>
    </location>
</feature>
<keyword evidence="9" id="KW-1185">Reference proteome</keyword>